<dbReference type="AlphaFoldDB" id="A0A834UCW2"/>
<keyword evidence="2" id="KW-1185">Reference proteome</keyword>
<evidence type="ECO:0000313" key="1">
    <source>
        <dbReference type="EMBL" id="KAF7431885.1"/>
    </source>
</evidence>
<comment type="caution">
    <text evidence="1">The sequence shown here is derived from an EMBL/GenBank/DDBJ whole genome shotgun (WGS) entry which is preliminary data.</text>
</comment>
<evidence type="ECO:0000313" key="2">
    <source>
        <dbReference type="Proteomes" id="UP000600918"/>
    </source>
</evidence>
<dbReference type="Proteomes" id="UP000600918">
    <property type="component" value="Unassembled WGS sequence"/>
</dbReference>
<sequence>MNKYDITGSQAITIYVAGTNGAGGSSYYPSQNTKRPVAECCVTVARRADKLGGWFGQTKLRFRRRWSQLSKKP</sequence>
<reference evidence="1" key="1">
    <citation type="journal article" date="2020" name="G3 (Bethesda)">
        <title>High-Quality Assemblies for Three Invasive Social Wasps from the &lt;i&gt;Vespula&lt;/i&gt; Genus.</title>
        <authorList>
            <person name="Harrop T.W.R."/>
            <person name="Guhlin J."/>
            <person name="McLaughlin G.M."/>
            <person name="Permina E."/>
            <person name="Stockwell P."/>
            <person name="Gilligan J."/>
            <person name="Le Lec M.F."/>
            <person name="Gruber M.A.M."/>
            <person name="Quinn O."/>
            <person name="Lovegrove M."/>
            <person name="Duncan E.J."/>
            <person name="Remnant E.J."/>
            <person name="Van Eeckhoven J."/>
            <person name="Graham B."/>
            <person name="Knapp R.A."/>
            <person name="Langford K.W."/>
            <person name="Kronenberg Z."/>
            <person name="Press M.O."/>
            <person name="Eacker S.M."/>
            <person name="Wilson-Rankin E.E."/>
            <person name="Purcell J."/>
            <person name="Lester P.J."/>
            <person name="Dearden P.K."/>
        </authorList>
    </citation>
    <scope>NUCLEOTIDE SEQUENCE</scope>
    <source>
        <strain evidence="1">Volc-1</strain>
    </source>
</reference>
<proteinExistence type="predicted"/>
<name>A0A834UCW2_VESPE</name>
<dbReference type="EMBL" id="JACSDY010000003">
    <property type="protein sequence ID" value="KAF7431885.1"/>
    <property type="molecule type" value="Genomic_DNA"/>
</dbReference>
<protein>
    <submittedName>
        <fullName evidence="1">Uncharacterized protein</fullName>
    </submittedName>
</protein>
<accession>A0A834UCW2</accession>
<organism evidence="1 2">
    <name type="scientific">Vespula pensylvanica</name>
    <name type="common">Western yellow jacket</name>
    <name type="synonym">Wasp</name>
    <dbReference type="NCBI Taxonomy" id="30213"/>
    <lineage>
        <taxon>Eukaryota</taxon>
        <taxon>Metazoa</taxon>
        <taxon>Ecdysozoa</taxon>
        <taxon>Arthropoda</taxon>
        <taxon>Hexapoda</taxon>
        <taxon>Insecta</taxon>
        <taxon>Pterygota</taxon>
        <taxon>Neoptera</taxon>
        <taxon>Endopterygota</taxon>
        <taxon>Hymenoptera</taxon>
        <taxon>Apocrita</taxon>
        <taxon>Aculeata</taxon>
        <taxon>Vespoidea</taxon>
        <taxon>Vespidae</taxon>
        <taxon>Vespinae</taxon>
        <taxon>Vespula</taxon>
    </lineage>
</organism>
<gene>
    <name evidence="1" type="ORF">H0235_004809</name>
</gene>